<gene>
    <name evidence="2" type="ORF">C2E21_2514</name>
</gene>
<dbReference type="GO" id="GO:1990904">
    <property type="term" value="C:ribonucleoprotein complex"/>
    <property type="evidence" value="ECO:0007669"/>
    <property type="project" value="TreeGrafter"/>
</dbReference>
<dbReference type="EMBL" id="LHPG02000004">
    <property type="protein sequence ID" value="PRW59013.1"/>
    <property type="molecule type" value="Genomic_DNA"/>
</dbReference>
<feature type="region of interest" description="Disordered" evidence="1">
    <location>
        <begin position="270"/>
        <end position="295"/>
    </location>
</feature>
<dbReference type="GO" id="GO:0003729">
    <property type="term" value="F:mRNA binding"/>
    <property type="evidence" value="ECO:0007669"/>
    <property type="project" value="TreeGrafter"/>
</dbReference>
<dbReference type="AlphaFoldDB" id="A0A2P6TY83"/>
<dbReference type="GO" id="GO:0008298">
    <property type="term" value="P:intracellular mRNA localization"/>
    <property type="evidence" value="ECO:0007669"/>
    <property type="project" value="TreeGrafter"/>
</dbReference>
<keyword evidence="3" id="KW-1185">Reference proteome</keyword>
<dbReference type="GO" id="GO:0005783">
    <property type="term" value="C:endoplasmic reticulum"/>
    <property type="evidence" value="ECO:0007669"/>
    <property type="project" value="TreeGrafter"/>
</dbReference>
<reference evidence="2 3" key="1">
    <citation type="journal article" date="2018" name="Plant J.">
        <title>Genome sequences of Chlorella sorokiniana UTEX 1602 and Micractinium conductrix SAG 241.80: implications to maltose excretion by a green alga.</title>
        <authorList>
            <person name="Arriola M.B."/>
            <person name="Velmurugan N."/>
            <person name="Zhang Y."/>
            <person name="Plunkett M.H."/>
            <person name="Hondzo H."/>
            <person name="Barney B.M."/>
        </authorList>
    </citation>
    <scope>NUCLEOTIDE SEQUENCE [LARGE SCALE GENOMIC DNA]</scope>
    <source>
        <strain evidence="3">UTEX 1602</strain>
    </source>
</reference>
<proteinExistence type="predicted"/>
<evidence type="ECO:0000313" key="3">
    <source>
        <dbReference type="Proteomes" id="UP000239899"/>
    </source>
</evidence>
<accession>A0A2P6TY83</accession>
<evidence type="ECO:0000256" key="1">
    <source>
        <dbReference type="SAM" id="MobiDB-lite"/>
    </source>
</evidence>
<feature type="region of interest" description="Disordered" evidence="1">
    <location>
        <begin position="128"/>
        <end position="171"/>
    </location>
</feature>
<dbReference type="PANTHER" id="PTHR31027:SF2">
    <property type="entry name" value="LEBERCILIN DOMAIN-CONTAINING PROTEIN"/>
    <property type="match status" value="1"/>
</dbReference>
<feature type="compositionally biased region" description="Basic and acidic residues" evidence="1">
    <location>
        <begin position="151"/>
        <end position="171"/>
    </location>
</feature>
<dbReference type="GO" id="GO:0042175">
    <property type="term" value="C:nuclear outer membrane-endoplasmic reticulum membrane network"/>
    <property type="evidence" value="ECO:0007669"/>
    <property type="project" value="TreeGrafter"/>
</dbReference>
<organism evidence="2 3">
    <name type="scientific">Chlorella sorokiniana</name>
    <name type="common">Freshwater green alga</name>
    <dbReference type="NCBI Taxonomy" id="3076"/>
    <lineage>
        <taxon>Eukaryota</taxon>
        <taxon>Viridiplantae</taxon>
        <taxon>Chlorophyta</taxon>
        <taxon>core chlorophytes</taxon>
        <taxon>Trebouxiophyceae</taxon>
        <taxon>Chlorellales</taxon>
        <taxon>Chlorellaceae</taxon>
        <taxon>Chlorella clade</taxon>
        <taxon>Chlorella</taxon>
    </lineage>
</organism>
<name>A0A2P6TY83_CHLSO</name>
<evidence type="ECO:0000313" key="2">
    <source>
        <dbReference type="EMBL" id="PRW59013.1"/>
    </source>
</evidence>
<dbReference type="PANTHER" id="PTHR31027">
    <property type="entry name" value="NUCLEAR SEGREGATION PROTEIN BFR1"/>
    <property type="match status" value="1"/>
</dbReference>
<sequence>MAKPARPDDSETRAIIQKLQETIAKHKQRAEEITASIDVKHSGRAKTSPRQAAIKGRLGELRTHLQHLLGQRQGLQAQLDVATDAQERTRESLKQLKTGTRFTRVENIDEQIVELEARLAGSSVNLSGGGLAGEERQRVERQLSALQRSRSHVEDLRRSASAKDKDSSTVDELRARVARLDAQIGQAKEEEAGLRDQLAGFKAAETEQSGDIPALIRERDECKAICRAAYSKVQELRRALDEQWAAFKQANVVYHQQQVEKRERHQEYLRRKAAREAAAAEQGQHEAAEEGDGEG</sequence>
<dbReference type="OrthoDB" id="2195113at2759"/>
<dbReference type="InterPro" id="IPR039604">
    <property type="entry name" value="Bfr1"/>
</dbReference>
<comment type="caution">
    <text evidence="2">The sequence shown here is derived from an EMBL/GenBank/DDBJ whole genome shotgun (WGS) entry which is preliminary data.</text>
</comment>
<dbReference type="Proteomes" id="UP000239899">
    <property type="component" value="Unassembled WGS sequence"/>
</dbReference>
<protein>
    <submittedName>
        <fullName evidence="2">Uncharacterized protein</fullName>
    </submittedName>
</protein>